<name>A0A7D6ZKY5_9NOCA</name>
<dbReference type="EMBL" id="CP059399">
    <property type="protein sequence ID" value="QLY30003.1"/>
    <property type="molecule type" value="Genomic_DNA"/>
</dbReference>
<accession>A0A7D6ZKY5</accession>
<gene>
    <name evidence="1" type="ORF">H0264_33185</name>
</gene>
<evidence type="ECO:0000313" key="1">
    <source>
        <dbReference type="EMBL" id="QLY30003.1"/>
    </source>
</evidence>
<reference evidence="1 2" key="1">
    <citation type="submission" date="2020-07" db="EMBL/GenBank/DDBJ databases">
        <authorList>
            <person name="Zhuang K."/>
            <person name="Ran Y."/>
        </authorList>
    </citation>
    <scope>NUCLEOTIDE SEQUENCE [LARGE SCALE GENOMIC DNA]</scope>
    <source>
        <strain evidence="1 2">WCH-YHL-001</strain>
    </source>
</reference>
<dbReference type="KEGG" id="nhu:H0264_33185"/>
<sequence>MSKQAEFSDLDPDLPSAQRELAEAVRTLIRLCRMSGRRIAEELEHGSQADGRARADRYLSKSVLSDLANGKRKRPPKKEPLEALYQLALQRKRPDETIVSWETIDRARLAMSPLDTTCPSCGAPCPSCDTEAKPAHVPIIVAAELGPVPHQQGDRPQKRDKDLTWPAARNLADYLDAGDLARINSIIRHVGTEGPPHEIADAVSSCRILDLDDIATAILSHAGSRVEREILEILFALNERDRRADSDTLLTNAIKSRSTSPR</sequence>
<dbReference type="AlphaFoldDB" id="A0A7D6ZKY5"/>
<proteinExistence type="predicted"/>
<dbReference type="RefSeq" id="WP_181581202.1">
    <property type="nucleotide sequence ID" value="NZ_CP059399.1"/>
</dbReference>
<organism evidence="1 2">
    <name type="scientific">Nocardia huaxiensis</name>
    <dbReference type="NCBI Taxonomy" id="2755382"/>
    <lineage>
        <taxon>Bacteria</taxon>
        <taxon>Bacillati</taxon>
        <taxon>Actinomycetota</taxon>
        <taxon>Actinomycetes</taxon>
        <taxon>Mycobacteriales</taxon>
        <taxon>Nocardiaceae</taxon>
        <taxon>Nocardia</taxon>
    </lineage>
</organism>
<keyword evidence="2" id="KW-1185">Reference proteome</keyword>
<protein>
    <submittedName>
        <fullName evidence="1">Uncharacterized protein</fullName>
    </submittedName>
</protein>
<evidence type="ECO:0000313" key="2">
    <source>
        <dbReference type="Proteomes" id="UP000515512"/>
    </source>
</evidence>
<dbReference type="Proteomes" id="UP000515512">
    <property type="component" value="Chromosome"/>
</dbReference>